<name>A0A975B0P5_9BACT</name>
<reference evidence="9" key="1">
    <citation type="submission" date="2019-11" db="EMBL/GenBank/DDBJ databases">
        <authorList>
            <person name="Kojima H."/>
        </authorList>
    </citation>
    <scope>NUCLEOTIDE SEQUENCE</scope>
    <source>
        <strain evidence="9">H1576</strain>
    </source>
</reference>
<keyword evidence="8" id="KW-0175">Coiled coil</keyword>
<accession>A0A975B0P5</accession>
<dbReference type="InterPro" id="IPR051906">
    <property type="entry name" value="TolC-like"/>
</dbReference>
<evidence type="ECO:0000256" key="7">
    <source>
        <dbReference type="ARBA" id="ARBA00023237"/>
    </source>
</evidence>
<comment type="similarity">
    <text evidence="2">Belongs to the outer membrane factor (OMF) (TC 1.B.17) family.</text>
</comment>
<dbReference type="RefSeq" id="WP_207560873.1">
    <property type="nucleotide sequence ID" value="NZ_CP046072.1"/>
</dbReference>
<dbReference type="KEGG" id="saqt:GJV85_08015"/>
<dbReference type="AlphaFoldDB" id="A0A975B0P5"/>
<evidence type="ECO:0000256" key="4">
    <source>
        <dbReference type="ARBA" id="ARBA00022452"/>
    </source>
</evidence>
<dbReference type="GO" id="GO:1990281">
    <property type="term" value="C:efflux pump complex"/>
    <property type="evidence" value="ECO:0007669"/>
    <property type="project" value="TreeGrafter"/>
</dbReference>
<dbReference type="SUPFAM" id="SSF56954">
    <property type="entry name" value="Outer membrane efflux proteins (OEP)"/>
    <property type="match status" value="1"/>
</dbReference>
<keyword evidence="6" id="KW-0472">Membrane</keyword>
<evidence type="ECO:0000256" key="2">
    <source>
        <dbReference type="ARBA" id="ARBA00007613"/>
    </source>
</evidence>
<dbReference type="Gene3D" id="1.20.1600.10">
    <property type="entry name" value="Outer membrane efflux proteins (OEP)"/>
    <property type="match status" value="1"/>
</dbReference>
<keyword evidence="3" id="KW-0813">Transport</keyword>
<evidence type="ECO:0000313" key="10">
    <source>
        <dbReference type="Proteomes" id="UP000671852"/>
    </source>
</evidence>
<evidence type="ECO:0000313" key="9">
    <source>
        <dbReference type="EMBL" id="QSZ42057.1"/>
    </source>
</evidence>
<dbReference type="EMBL" id="CP046072">
    <property type="protein sequence ID" value="QSZ42057.1"/>
    <property type="molecule type" value="Genomic_DNA"/>
</dbReference>
<organism evidence="9 10">
    <name type="scientific">Sulfurimonas aquatica</name>
    <dbReference type="NCBI Taxonomy" id="2672570"/>
    <lineage>
        <taxon>Bacteria</taxon>
        <taxon>Pseudomonadati</taxon>
        <taxon>Campylobacterota</taxon>
        <taxon>Epsilonproteobacteria</taxon>
        <taxon>Campylobacterales</taxon>
        <taxon>Sulfurimonadaceae</taxon>
        <taxon>Sulfurimonas</taxon>
    </lineage>
</organism>
<keyword evidence="5" id="KW-0812">Transmembrane</keyword>
<dbReference type="InterPro" id="IPR003423">
    <property type="entry name" value="OMP_efflux"/>
</dbReference>
<gene>
    <name evidence="9" type="ORF">GJV85_08015</name>
</gene>
<protein>
    <submittedName>
        <fullName evidence="9">TolC family protein</fullName>
    </submittedName>
</protein>
<dbReference type="PANTHER" id="PTHR30026:SF20">
    <property type="entry name" value="OUTER MEMBRANE PROTEIN TOLC"/>
    <property type="match status" value="1"/>
</dbReference>
<feature type="coiled-coil region" evidence="8">
    <location>
        <begin position="366"/>
        <end position="400"/>
    </location>
</feature>
<keyword evidence="7" id="KW-0998">Cell outer membrane</keyword>
<dbReference type="PANTHER" id="PTHR30026">
    <property type="entry name" value="OUTER MEMBRANE PROTEIN TOLC"/>
    <property type="match status" value="1"/>
</dbReference>
<evidence type="ECO:0000256" key="3">
    <source>
        <dbReference type="ARBA" id="ARBA00022448"/>
    </source>
</evidence>
<dbReference type="GO" id="GO:0015288">
    <property type="term" value="F:porin activity"/>
    <property type="evidence" value="ECO:0007669"/>
    <property type="project" value="TreeGrafter"/>
</dbReference>
<keyword evidence="10" id="KW-1185">Reference proteome</keyword>
<keyword evidence="4" id="KW-1134">Transmembrane beta strand</keyword>
<evidence type="ECO:0000256" key="6">
    <source>
        <dbReference type="ARBA" id="ARBA00023136"/>
    </source>
</evidence>
<evidence type="ECO:0000256" key="1">
    <source>
        <dbReference type="ARBA" id="ARBA00004442"/>
    </source>
</evidence>
<reference evidence="9" key="2">
    <citation type="submission" date="2021-04" db="EMBL/GenBank/DDBJ databases">
        <title>Isolation and characterization of a novel species of the genus Sulfurimonas.</title>
        <authorList>
            <person name="Fukui M."/>
        </authorList>
    </citation>
    <scope>NUCLEOTIDE SEQUENCE</scope>
    <source>
        <strain evidence="9">H1576</strain>
    </source>
</reference>
<dbReference type="GO" id="GO:0015562">
    <property type="term" value="F:efflux transmembrane transporter activity"/>
    <property type="evidence" value="ECO:0007669"/>
    <property type="project" value="InterPro"/>
</dbReference>
<dbReference type="GO" id="GO:0009279">
    <property type="term" value="C:cell outer membrane"/>
    <property type="evidence" value="ECO:0007669"/>
    <property type="project" value="UniProtKB-SubCell"/>
</dbReference>
<dbReference type="Proteomes" id="UP000671852">
    <property type="component" value="Chromosome"/>
</dbReference>
<evidence type="ECO:0000256" key="5">
    <source>
        <dbReference type="ARBA" id="ARBA00022692"/>
    </source>
</evidence>
<sequence length="447" mass="50662">MKRLLLLVSFSLLLNASENLSLHQALEILKTQNLEIESAKIDESIAKEDEKSVSGIEYGTLNFIQDFAHSNDAGNVFGFTLSSREASFGNFGFSEFDGTNPNILNVQPKDLNYPDDRSYFQSKLKYEVPLFTGFALSNYKDIMSSMRRIKGLEKEQVINAKSYELRKSYYDMALLDDSIYNLNTIIENINTLEDMTKSMIEVGYAKHIDLLEVKAKKGNVKRLLLQMNANKKLLYHYVSFLLNQKVTAIVTPSSEIEMPILSDEEILKNNLDMQKASIALEIRKDMLELSNAAYYPTLGAFGELSTADDSFLGDADDHKAYTVGARLTWNIFNGGVDSAKIEKSKLEHIKMKSQLELARKGIALKLAKIRTEIISADEEIDSLKKELEFAEAIYKNYEGRYKEKLSSMSDVIIKQSAQIEKVLQLQIAKNRRNAKIFQLEKLANGEK</sequence>
<comment type="subcellular location">
    <subcellularLocation>
        <location evidence="1">Cell outer membrane</location>
    </subcellularLocation>
</comment>
<evidence type="ECO:0000256" key="8">
    <source>
        <dbReference type="SAM" id="Coils"/>
    </source>
</evidence>
<proteinExistence type="inferred from homology"/>
<dbReference type="Pfam" id="PF02321">
    <property type="entry name" value="OEP"/>
    <property type="match status" value="1"/>
</dbReference>